<gene>
    <name evidence="2" type="ORF">HMPREF3185_01015</name>
</gene>
<evidence type="ECO:0000313" key="2">
    <source>
        <dbReference type="EMBL" id="KXB76307.1"/>
    </source>
</evidence>
<evidence type="ECO:0000256" key="1">
    <source>
        <dbReference type="SAM" id="MobiDB-lite"/>
    </source>
</evidence>
<reference evidence="3" key="1">
    <citation type="submission" date="2016-01" db="EMBL/GenBank/DDBJ databases">
        <authorList>
            <person name="Mitreva M."/>
            <person name="Pepin K.H."/>
            <person name="Mihindukulasuriya K.A."/>
            <person name="Fulton R."/>
            <person name="Fronick C."/>
            <person name="O'Laughlin M."/>
            <person name="Miner T."/>
            <person name="Herter B."/>
            <person name="Rosa B.A."/>
            <person name="Cordes M."/>
            <person name="Tomlinson C."/>
            <person name="Wollam A."/>
            <person name="Palsikar V.B."/>
            <person name="Mardis E.R."/>
            <person name="Wilson R.K."/>
        </authorList>
    </citation>
    <scope>NUCLEOTIDE SEQUENCE [LARGE SCALE GENOMIC DNA]</scope>
    <source>
        <strain evidence="3">KA00683</strain>
    </source>
</reference>
<accession>A0A134B8N7</accession>
<comment type="caution">
    <text evidence="2">The sequence shown here is derived from an EMBL/GenBank/DDBJ whole genome shotgun (WGS) entry which is preliminary data.</text>
</comment>
<feature type="region of interest" description="Disordered" evidence="1">
    <location>
        <begin position="1"/>
        <end position="25"/>
    </location>
</feature>
<feature type="compositionally biased region" description="Polar residues" evidence="1">
    <location>
        <begin position="1"/>
        <end position="20"/>
    </location>
</feature>
<dbReference type="AlphaFoldDB" id="A0A134B8N7"/>
<organism evidence="2 3">
    <name type="scientific">Porphyromonas somerae</name>
    <dbReference type="NCBI Taxonomy" id="322095"/>
    <lineage>
        <taxon>Bacteria</taxon>
        <taxon>Pseudomonadati</taxon>
        <taxon>Bacteroidota</taxon>
        <taxon>Bacteroidia</taxon>
        <taxon>Bacteroidales</taxon>
        <taxon>Porphyromonadaceae</taxon>
        <taxon>Porphyromonas</taxon>
    </lineage>
</organism>
<dbReference type="Proteomes" id="UP000070224">
    <property type="component" value="Unassembled WGS sequence"/>
</dbReference>
<protein>
    <submittedName>
        <fullName evidence="2">Uncharacterized protein</fullName>
    </submittedName>
</protein>
<dbReference type="EMBL" id="LSDK01000070">
    <property type="protein sequence ID" value="KXB76307.1"/>
    <property type="molecule type" value="Genomic_DNA"/>
</dbReference>
<sequence>MRRTINQQISHPIKRSSTGCPPSRPLHKAIPSQLTLFSFELLSLKPPIFEERRYE</sequence>
<dbReference type="PATRIC" id="fig|322095.3.peg.1002"/>
<evidence type="ECO:0000313" key="3">
    <source>
        <dbReference type="Proteomes" id="UP000070224"/>
    </source>
</evidence>
<name>A0A134B8N7_9PORP</name>
<proteinExistence type="predicted"/>
<keyword evidence="3" id="KW-1185">Reference proteome</keyword>